<dbReference type="Proteomes" id="UP000787635">
    <property type="component" value="Unassembled WGS sequence"/>
</dbReference>
<evidence type="ECO:0000256" key="1">
    <source>
        <dbReference type="SAM" id="MobiDB-lite"/>
    </source>
</evidence>
<accession>A0ABX1ECX9</accession>
<dbReference type="InterPro" id="IPR036691">
    <property type="entry name" value="Endo/exonu/phosph_ase_sf"/>
</dbReference>
<feature type="compositionally biased region" description="Low complexity" evidence="1">
    <location>
        <begin position="128"/>
        <end position="142"/>
    </location>
</feature>
<dbReference type="GO" id="GO:0004519">
    <property type="term" value="F:endonuclease activity"/>
    <property type="evidence" value="ECO:0007669"/>
    <property type="project" value="UniProtKB-KW"/>
</dbReference>
<organism evidence="3 4">
    <name type="scientific">Falsiroseomonas selenitidurans</name>
    <dbReference type="NCBI Taxonomy" id="2716335"/>
    <lineage>
        <taxon>Bacteria</taxon>
        <taxon>Pseudomonadati</taxon>
        <taxon>Pseudomonadota</taxon>
        <taxon>Alphaproteobacteria</taxon>
        <taxon>Acetobacterales</taxon>
        <taxon>Roseomonadaceae</taxon>
        <taxon>Falsiroseomonas</taxon>
    </lineage>
</organism>
<reference evidence="3 4" key="1">
    <citation type="submission" date="2020-03" db="EMBL/GenBank/DDBJ databases">
        <title>Roseomonas selenitidurans sp. nov. isolated from urban soil.</title>
        <authorList>
            <person name="Liu H."/>
        </authorList>
    </citation>
    <scope>NUCLEOTIDE SEQUENCE [LARGE SCALE GENOMIC DNA]</scope>
    <source>
        <strain evidence="3 4">BU-1</strain>
    </source>
</reference>
<keyword evidence="3" id="KW-0255">Endonuclease</keyword>
<evidence type="ECO:0000313" key="4">
    <source>
        <dbReference type="Proteomes" id="UP000787635"/>
    </source>
</evidence>
<name>A0ABX1ECX9_9PROT</name>
<comment type="caution">
    <text evidence="3">The sequence shown here is derived from an EMBL/GenBank/DDBJ whole genome shotgun (WGS) entry which is preliminary data.</text>
</comment>
<feature type="domain" description="Endonuclease/exonuclease/phosphatase" evidence="2">
    <location>
        <begin position="223"/>
        <end position="345"/>
    </location>
</feature>
<evidence type="ECO:0000259" key="2">
    <source>
        <dbReference type="Pfam" id="PF03372"/>
    </source>
</evidence>
<dbReference type="SUPFAM" id="SSF56219">
    <property type="entry name" value="DNase I-like"/>
    <property type="match status" value="1"/>
</dbReference>
<keyword evidence="3" id="KW-0378">Hydrolase</keyword>
<gene>
    <name evidence="3" type="ORF">HEQ75_22985</name>
</gene>
<proteinExistence type="predicted"/>
<protein>
    <submittedName>
        <fullName evidence="3">Endonuclease/exonuclease/phosphatase family protein</fullName>
    </submittedName>
</protein>
<sequence length="376" mass="41784">MARNQRDIVFATFNLYNLQMPGVEMYPGGRPLSEAEFAEKIAWAGAALRRLDADVIGFQELWSPDALRAVFAQAGLAEDYTLHFIKDGAWDGIAVAAAVRKPWEVTAQQRHKAFPEGFRLRKGKRSMADIQADPPQADLAAAESGPPPEEDPETLPSHEDDGIEVIVREFSRSPLQLTLGHGTASRPGVPPIEVFCCHLKSKLPTRLDDAEYRDPAIRPHAAALGGALSTIRRLAEAAALRVILNDTMRRNDRPVVVLGDLNDGQFSSTLAVLSGQPSFRLFAASGAAKRSDDGLYASVALQQLRSLGDVYYTHEFRNVREVIDHVLVSEQFYAFSEKRLWAFREMRIYNDHVSEPQRAETDHGLVRAAFDWLPAR</sequence>
<feature type="region of interest" description="Disordered" evidence="1">
    <location>
        <begin position="124"/>
        <end position="158"/>
    </location>
</feature>
<evidence type="ECO:0000313" key="3">
    <source>
        <dbReference type="EMBL" id="NKC33747.1"/>
    </source>
</evidence>
<dbReference type="EMBL" id="JAAVNE010000053">
    <property type="protein sequence ID" value="NKC33747.1"/>
    <property type="molecule type" value="Genomic_DNA"/>
</dbReference>
<dbReference type="Pfam" id="PF03372">
    <property type="entry name" value="Exo_endo_phos"/>
    <property type="match status" value="1"/>
</dbReference>
<dbReference type="InterPro" id="IPR005135">
    <property type="entry name" value="Endo/exonuclease/phosphatase"/>
</dbReference>
<dbReference type="RefSeq" id="WP_168034469.1">
    <property type="nucleotide sequence ID" value="NZ_JAAVNE010000053.1"/>
</dbReference>
<dbReference type="Gene3D" id="3.60.10.10">
    <property type="entry name" value="Endonuclease/exonuclease/phosphatase"/>
    <property type="match status" value="1"/>
</dbReference>
<keyword evidence="3" id="KW-0540">Nuclease</keyword>
<keyword evidence="4" id="KW-1185">Reference proteome</keyword>